<evidence type="ECO:0000256" key="1">
    <source>
        <dbReference type="SAM" id="SignalP"/>
    </source>
</evidence>
<evidence type="ECO:0000313" key="2">
    <source>
        <dbReference type="EMBL" id="KAF9888294.1"/>
    </source>
</evidence>
<comment type="caution">
    <text evidence="2">The sequence shown here is derived from an EMBL/GenBank/DDBJ whole genome shotgun (WGS) entry which is preliminary data.</text>
</comment>
<dbReference type="EMBL" id="VCAU01000049">
    <property type="protein sequence ID" value="KAF9888294.1"/>
    <property type="molecule type" value="Genomic_DNA"/>
</dbReference>
<reference evidence="2" key="2">
    <citation type="submission" date="2020-02" db="EMBL/GenBank/DDBJ databases">
        <authorList>
            <person name="Gilchrist C.L.M."/>
            <person name="Chooi Y.-H."/>
        </authorList>
    </citation>
    <scope>NUCLEOTIDE SEQUENCE</scope>
    <source>
        <strain evidence="2">MST-FP2251</strain>
    </source>
</reference>
<keyword evidence="1" id="KW-0732">Signal</keyword>
<evidence type="ECO:0000313" key="3">
    <source>
        <dbReference type="Proteomes" id="UP001194746"/>
    </source>
</evidence>
<organism evidence="2 3">
    <name type="scientific">Aspergillus nanangensis</name>
    <dbReference type="NCBI Taxonomy" id="2582783"/>
    <lineage>
        <taxon>Eukaryota</taxon>
        <taxon>Fungi</taxon>
        <taxon>Dikarya</taxon>
        <taxon>Ascomycota</taxon>
        <taxon>Pezizomycotina</taxon>
        <taxon>Eurotiomycetes</taxon>
        <taxon>Eurotiomycetidae</taxon>
        <taxon>Eurotiales</taxon>
        <taxon>Aspergillaceae</taxon>
        <taxon>Aspergillus</taxon>
        <taxon>Aspergillus subgen. Circumdati</taxon>
    </lineage>
</organism>
<protein>
    <submittedName>
        <fullName evidence="2">Uncharacterized protein</fullName>
    </submittedName>
</protein>
<dbReference type="AlphaFoldDB" id="A0AAD4CKP0"/>
<feature type="chain" id="PRO_5041965711" evidence="1">
    <location>
        <begin position="21"/>
        <end position="169"/>
    </location>
</feature>
<name>A0AAD4CKP0_ASPNN</name>
<keyword evidence="3" id="KW-1185">Reference proteome</keyword>
<dbReference type="Proteomes" id="UP001194746">
    <property type="component" value="Unassembled WGS sequence"/>
</dbReference>
<gene>
    <name evidence="2" type="ORF">FE257_008867</name>
</gene>
<feature type="signal peptide" evidence="1">
    <location>
        <begin position="1"/>
        <end position="20"/>
    </location>
</feature>
<accession>A0AAD4CKP0</accession>
<sequence length="169" mass="17851">MIAQPLKFAALLAIAGLVSADCDLHNTMTEPTDEVETREALCKPQGADSWTFAMDVSEVAVPTFNGGNALAGVAGNRAFIVYDNYCVPKGIYSPDNEGNDCGIPWWINDIGLPYDIKITSVNTDVGDGYFNFGYSDGAYMIGENGATCGDLSDGLEAEVGCKTGFPVNG</sequence>
<reference evidence="2" key="1">
    <citation type="journal article" date="2019" name="Beilstein J. Org. Chem.">
        <title>Nanangenines: drimane sesquiterpenoids as the dominant metabolite cohort of a novel Australian fungus, Aspergillus nanangensis.</title>
        <authorList>
            <person name="Lacey H.J."/>
            <person name="Gilchrist C.L.M."/>
            <person name="Crombie A."/>
            <person name="Kalaitzis J.A."/>
            <person name="Vuong D."/>
            <person name="Rutledge P.J."/>
            <person name="Turner P."/>
            <person name="Pitt J.I."/>
            <person name="Lacey E."/>
            <person name="Chooi Y.H."/>
            <person name="Piggott A.M."/>
        </authorList>
    </citation>
    <scope>NUCLEOTIDE SEQUENCE</scope>
    <source>
        <strain evidence="2">MST-FP2251</strain>
    </source>
</reference>
<proteinExistence type="predicted"/>